<dbReference type="GO" id="GO:0003905">
    <property type="term" value="F:alkylbase DNA N-glycosylase activity"/>
    <property type="evidence" value="ECO:0007669"/>
    <property type="project" value="InterPro"/>
</dbReference>
<keyword evidence="2 5" id="KW-0227">DNA damage</keyword>
<dbReference type="SUPFAM" id="SSF50486">
    <property type="entry name" value="FMT C-terminal domain-like"/>
    <property type="match status" value="1"/>
</dbReference>
<dbReference type="Proteomes" id="UP000248079">
    <property type="component" value="Unassembled WGS sequence"/>
</dbReference>
<dbReference type="AlphaFoldDB" id="A0A2V3ZS53"/>
<keyword evidence="6" id="KW-0812">Transmembrane</keyword>
<dbReference type="Pfam" id="PF02245">
    <property type="entry name" value="Pur_DNA_glyco"/>
    <property type="match status" value="2"/>
</dbReference>
<keyword evidence="4 5" id="KW-0234">DNA repair</keyword>
<comment type="caution">
    <text evidence="7">The sequence shown here is derived from an EMBL/GenBank/DDBJ whole genome shotgun (WGS) entry which is preliminary data.</text>
</comment>
<keyword evidence="8" id="KW-1185">Reference proteome</keyword>
<dbReference type="RefSeq" id="WP_110363650.1">
    <property type="nucleotide sequence ID" value="NZ_QFLI01000014.1"/>
</dbReference>
<dbReference type="EC" id="3.2.2.-" evidence="5"/>
<keyword evidence="6" id="KW-0472">Membrane</keyword>
<evidence type="ECO:0000256" key="6">
    <source>
        <dbReference type="SAM" id="Phobius"/>
    </source>
</evidence>
<keyword evidence="3 5" id="KW-0378">Hydrolase</keyword>
<feature type="transmembrane region" description="Helical" evidence="6">
    <location>
        <begin position="66"/>
        <end position="86"/>
    </location>
</feature>
<evidence type="ECO:0000256" key="5">
    <source>
        <dbReference type="HAMAP-Rule" id="MF_00527"/>
    </source>
</evidence>
<evidence type="ECO:0000313" key="7">
    <source>
        <dbReference type="EMBL" id="PXX95721.1"/>
    </source>
</evidence>
<dbReference type="HAMAP" id="MF_00527">
    <property type="entry name" value="3MGH"/>
    <property type="match status" value="1"/>
</dbReference>
<evidence type="ECO:0000256" key="2">
    <source>
        <dbReference type="ARBA" id="ARBA00022763"/>
    </source>
</evidence>
<dbReference type="EMBL" id="QFLI01000014">
    <property type="protein sequence ID" value="PXX95721.1"/>
    <property type="molecule type" value="Genomic_DNA"/>
</dbReference>
<comment type="similarity">
    <text evidence="1 5">Belongs to the DNA glycosylase MPG family.</text>
</comment>
<name>A0A2V3ZS53_9BACT</name>
<dbReference type="PANTHER" id="PTHR10429">
    <property type="entry name" value="DNA-3-METHYLADENINE GLYCOSYLASE"/>
    <property type="match status" value="1"/>
</dbReference>
<gene>
    <name evidence="7" type="ORF">DF185_21760</name>
</gene>
<dbReference type="GO" id="GO:0003677">
    <property type="term" value="F:DNA binding"/>
    <property type="evidence" value="ECO:0007669"/>
    <property type="project" value="InterPro"/>
</dbReference>
<evidence type="ECO:0000313" key="8">
    <source>
        <dbReference type="Proteomes" id="UP000248079"/>
    </source>
</evidence>
<dbReference type="OrthoDB" id="9794313at2"/>
<keyword evidence="6" id="KW-1133">Transmembrane helix</keyword>
<dbReference type="GO" id="GO:0006284">
    <property type="term" value="P:base-excision repair"/>
    <property type="evidence" value="ECO:0007669"/>
    <property type="project" value="InterPro"/>
</dbReference>
<sequence>MMEKLGKEFFTRDIRAVAEELIGKLIVQKKIDGRIEKFRITEIEMYIGEEDLACHAAKGRTARTEVMYAEGGLVYVYLIYGMYWLLNIVTGPINKPQAILIRGVEKINGPGRVGRTLNLDKSFYGEDLGLSERLWIEDDGQKCSFTRHPRINIDYAGEIWKNKPFRYLMK</sequence>
<dbReference type="Gene3D" id="3.10.300.10">
    <property type="entry name" value="Methylpurine-DNA glycosylase (MPG)"/>
    <property type="match status" value="2"/>
</dbReference>
<reference evidence="7 8" key="1">
    <citation type="submission" date="2018-05" db="EMBL/GenBank/DDBJ databases">
        <title>Marinifilum breve JC075T sp. nov., a marine bacterium isolated from Yongle Blue Hole in the South China Sea.</title>
        <authorList>
            <person name="Fu T."/>
        </authorList>
    </citation>
    <scope>NUCLEOTIDE SEQUENCE [LARGE SCALE GENOMIC DNA]</scope>
    <source>
        <strain evidence="7 8">JC075</strain>
    </source>
</reference>
<proteinExistence type="inferred from homology"/>
<dbReference type="PANTHER" id="PTHR10429:SF0">
    <property type="entry name" value="DNA-3-METHYLADENINE GLYCOSYLASE"/>
    <property type="match status" value="1"/>
</dbReference>
<dbReference type="InterPro" id="IPR003180">
    <property type="entry name" value="MPG"/>
</dbReference>
<evidence type="ECO:0000256" key="3">
    <source>
        <dbReference type="ARBA" id="ARBA00022801"/>
    </source>
</evidence>
<dbReference type="InterPro" id="IPR011034">
    <property type="entry name" value="Formyl_transferase-like_C_sf"/>
</dbReference>
<evidence type="ECO:0000256" key="4">
    <source>
        <dbReference type="ARBA" id="ARBA00023204"/>
    </source>
</evidence>
<accession>A0A2V3ZS53</accession>
<protein>
    <recommendedName>
        <fullName evidence="5">Putative 3-methyladenine DNA glycosylase</fullName>
        <ecNumber evidence="5">3.2.2.-</ecNumber>
    </recommendedName>
</protein>
<evidence type="ECO:0000256" key="1">
    <source>
        <dbReference type="ARBA" id="ARBA00009232"/>
    </source>
</evidence>
<dbReference type="CDD" id="cd00540">
    <property type="entry name" value="AAG"/>
    <property type="match status" value="1"/>
</dbReference>
<organism evidence="7 8">
    <name type="scientific">Marinifilum breve</name>
    <dbReference type="NCBI Taxonomy" id="2184082"/>
    <lineage>
        <taxon>Bacteria</taxon>
        <taxon>Pseudomonadati</taxon>
        <taxon>Bacteroidota</taxon>
        <taxon>Bacteroidia</taxon>
        <taxon>Marinilabiliales</taxon>
        <taxon>Marinifilaceae</taxon>
    </lineage>
</organism>
<dbReference type="InterPro" id="IPR036995">
    <property type="entry name" value="MPG_sf"/>
</dbReference>